<dbReference type="PANTHER" id="PTHR43581:SF4">
    <property type="entry name" value="ATP_GTP PHOSPHATASE"/>
    <property type="match status" value="1"/>
</dbReference>
<dbReference type="EMBL" id="BMKM01000002">
    <property type="protein sequence ID" value="GGE14044.1"/>
    <property type="molecule type" value="Genomic_DNA"/>
</dbReference>
<dbReference type="Pfam" id="PF13304">
    <property type="entry name" value="AAA_21"/>
    <property type="match status" value="1"/>
</dbReference>
<dbReference type="InterPro" id="IPR003959">
    <property type="entry name" value="ATPase_AAA_core"/>
</dbReference>
<dbReference type="Proteomes" id="UP000614460">
    <property type="component" value="Unassembled WGS sequence"/>
</dbReference>
<evidence type="ECO:0000313" key="2">
    <source>
        <dbReference type="EMBL" id="GGE14044.1"/>
    </source>
</evidence>
<feature type="domain" description="ATPase AAA-type core" evidence="1">
    <location>
        <begin position="37"/>
        <end position="339"/>
    </location>
</feature>
<dbReference type="SUPFAM" id="SSF52540">
    <property type="entry name" value="P-loop containing nucleoside triphosphate hydrolases"/>
    <property type="match status" value="1"/>
</dbReference>
<dbReference type="PANTHER" id="PTHR43581">
    <property type="entry name" value="ATP/GTP PHOSPHATASE"/>
    <property type="match status" value="1"/>
</dbReference>
<reference evidence="2" key="2">
    <citation type="submission" date="2020-09" db="EMBL/GenBank/DDBJ databases">
        <authorList>
            <person name="Sun Q."/>
            <person name="Zhou Y."/>
        </authorList>
    </citation>
    <scope>NUCLEOTIDE SEQUENCE</scope>
    <source>
        <strain evidence="2">CGMCC 1.15966</strain>
    </source>
</reference>
<dbReference type="GO" id="GO:0005524">
    <property type="term" value="F:ATP binding"/>
    <property type="evidence" value="ECO:0007669"/>
    <property type="project" value="InterPro"/>
</dbReference>
<evidence type="ECO:0000313" key="3">
    <source>
        <dbReference type="Proteomes" id="UP000614460"/>
    </source>
</evidence>
<dbReference type="InterPro" id="IPR027417">
    <property type="entry name" value="P-loop_NTPase"/>
</dbReference>
<dbReference type="Gene3D" id="3.40.50.300">
    <property type="entry name" value="P-loop containing nucleotide triphosphate hydrolases"/>
    <property type="match status" value="1"/>
</dbReference>
<evidence type="ECO:0000259" key="1">
    <source>
        <dbReference type="Pfam" id="PF13304"/>
    </source>
</evidence>
<accession>A0A8H9KWS3</accession>
<gene>
    <name evidence="2" type="ORF">GCM10011516_09800</name>
</gene>
<comment type="caution">
    <text evidence="2">The sequence shown here is derived from an EMBL/GenBank/DDBJ whole genome shotgun (WGS) entry which is preliminary data.</text>
</comment>
<dbReference type="InterPro" id="IPR051396">
    <property type="entry name" value="Bact_Antivir_Def_Nuclease"/>
</dbReference>
<protein>
    <submittedName>
        <fullName evidence="2">DNA recombination protein RecF</fullName>
    </submittedName>
</protein>
<reference evidence="2" key="1">
    <citation type="journal article" date="2014" name="Int. J. Syst. Evol. Microbiol.">
        <title>Complete genome sequence of Corynebacterium casei LMG S-19264T (=DSM 44701T), isolated from a smear-ripened cheese.</title>
        <authorList>
            <consortium name="US DOE Joint Genome Institute (JGI-PGF)"/>
            <person name="Walter F."/>
            <person name="Albersmeier A."/>
            <person name="Kalinowski J."/>
            <person name="Ruckert C."/>
        </authorList>
    </citation>
    <scope>NUCLEOTIDE SEQUENCE</scope>
    <source>
        <strain evidence="2">CGMCC 1.15966</strain>
    </source>
</reference>
<name>A0A8H9KWS3_9SPHI</name>
<dbReference type="GO" id="GO:0016887">
    <property type="term" value="F:ATP hydrolysis activity"/>
    <property type="evidence" value="ECO:0007669"/>
    <property type="project" value="InterPro"/>
</dbReference>
<dbReference type="RefSeq" id="WP_182498740.1">
    <property type="nucleotide sequence ID" value="NZ_BMKM01000002.1"/>
</dbReference>
<organism evidence="2 3">
    <name type="scientific">Sphingobacterium cellulitidis</name>
    <dbReference type="NCBI Taxonomy" id="1768011"/>
    <lineage>
        <taxon>Bacteria</taxon>
        <taxon>Pseudomonadati</taxon>
        <taxon>Bacteroidota</taxon>
        <taxon>Sphingobacteriia</taxon>
        <taxon>Sphingobacteriales</taxon>
        <taxon>Sphingobacteriaceae</taxon>
        <taxon>Sphingobacterium</taxon>
    </lineage>
</organism>
<keyword evidence="3" id="KW-1185">Reference proteome</keyword>
<proteinExistence type="predicted"/>
<dbReference type="CDD" id="cd00267">
    <property type="entry name" value="ABC_ATPase"/>
    <property type="match status" value="1"/>
</dbReference>
<dbReference type="AlphaFoldDB" id="A0A8H9KWS3"/>
<sequence>MNDLGVYLDKVVIENYKCFSGSFLLNFSVQGKVSQWNVILGNNNSGKTNILKAIAQLEPHFLIHKEGEKKCIPIVAIDSDYPHKNTSKNFFIGASFLYSDKKNNHANLKGPFKNYKRTSSNKIHKYFGIEDSKSFVNILPWGFSREAFTGGDGDILENFVIFSYGVSRKSGSKGLSIGSNKFQKKSNLLEPETQLINIEEWLLQLDYATKNGNKQAKNQLKKLKELITTDIFPGITDFKFISNEEDGNIVLFNSQNHWRKLDELGYGYQTTFAWIFDFCKKMFDRYPTSKNPLEEHAVLLIDELDLHLHPSWQKSIIKYLSRIFPATQFIVTTHSAYIIQSIPNINLHIIQNNEGNVTITQTDLSTYKGWSFEEISENIMGLNEGKFSEDFIKLVQRFEEYLDDNNKKEAKIIFDKISQIIHPNSPEKRIFQIQLNQISDD</sequence>